<protein>
    <submittedName>
        <fullName evidence="2">Uncharacterized protein</fullName>
    </submittedName>
</protein>
<proteinExistence type="predicted"/>
<organism evidence="2 3">
    <name type="scientific">Euplotes crassus</name>
    <dbReference type="NCBI Taxonomy" id="5936"/>
    <lineage>
        <taxon>Eukaryota</taxon>
        <taxon>Sar</taxon>
        <taxon>Alveolata</taxon>
        <taxon>Ciliophora</taxon>
        <taxon>Intramacronucleata</taxon>
        <taxon>Spirotrichea</taxon>
        <taxon>Hypotrichia</taxon>
        <taxon>Euplotida</taxon>
        <taxon>Euplotidae</taxon>
        <taxon>Moneuplotes</taxon>
    </lineage>
</organism>
<dbReference type="AlphaFoldDB" id="A0AAD1XLG7"/>
<accession>A0AAD1XLG7</accession>
<gene>
    <name evidence="2" type="ORF">ECRASSUSDP1_LOCUS16386</name>
</gene>
<reference evidence="2" key="1">
    <citation type="submission" date="2023-07" db="EMBL/GenBank/DDBJ databases">
        <authorList>
            <consortium name="AG Swart"/>
            <person name="Singh M."/>
            <person name="Singh A."/>
            <person name="Seah K."/>
            <person name="Emmerich C."/>
        </authorList>
    </citation>
    <scope>NUCLEOTIDE SEQUENCE</scope>
    <source>
        <strain evidence="2">DP1</strain>
    </source>
</reference>
<sequence length="111" mass="13021">MASPLIVSLICFGYLVKTIVSRAKKMKCKKSPKIEKLKTPRRGHEQEEDKSEAHHGNSAMRFESSIARSHANINRPSRRQDRNIHQHFRRRINHYNRMMGKRAELNISKNT</sequence>
<name>A0AAD1XLG7_EUPCR</name>
<feature type="region of interest" description="Disordered" evidence="1">
    <location>
        <begin position="25"/>
        <end position="87"/>
    </location>
</feature>
<keyword evidence="3" id="KW-1185">Reference proteome</keyword>
<evidence type="ECO:0000313" key="2">
    <source>
        <dbReference type="EMBL" id="CAI2375026.1"/>
    </source>
</evidence>
<comment type="caution">
    <text evidence="2">The sequence shown here is derived from an EMBL/GenBank/DDBJ whole genome shotgun (WGS) entry which is preliminary data.</text>
</comment>
<dbReference type="Proteomes" id="UP001295684">
    <property type="component" value="Unassembled WGS sequence"/>
</dbReference>
<feature type="compositionally biased region" description="Basic and acidic residues" evidence="1">
    <location>
        <begin position="32"/>
        <end position="55"/>
    </location>
</feature>
<evidence type="ECO:0000256" key="1">
    <source>
        <dbReference type="SAM" id="MobiDB-lite"/>
    </source>
</evidence>
<evidence type="ECO:0000313" key="3">
    <source>
        <dbReference type="Proteomes" id="UP001295684"/>
    </source>
</evidence>
<dbReference type="EMBL" id="CAMPGE010016472">
    <property type="protein sequence ID" value="CAI2375026.1"/>
    <property type="molecule type" value="Genomic_DNA"/>
</dbReference>